<protein>
    <submittedName>
        <fullName evidence="2">Helix-turn-helix domain-containing protein</fullName>
    </submittedName>
</protein>
<sequence length="286" mass="31754">MPPKSATTVRQRRIARKLRAWRIDRGRTLDQVGSQLRWSESKLSRIERAESGVGPAEIIALATILGVDDAERDRLVQIARVSSTGHDLWGPYGPESLRGEFKDFVEDEAEAVQVRTVESTLITGLLQTAEYAEALVRAWDPGAAEEVLAQRRQLRQQRQARLDAPEPLKLHTILYEPTMTVPIGGNAVMRRQLEHLVERSEAPNITIQLLPLSVGAFPGIGASYHLIDFTEGCAGAAYVEALQDGTYYEDEDELSAYTLAFDHVRKLALDPAESVRRISEIGESLA</sequence>
<dbReference type="Proteomes" id="UP001596512">
    <property type="component" value="Unassembled WGS sequence"/>
</dbReference>
<evidence type="ECO:0000313" key="3">
    <source>
        <dbReference type="Proteomes" id="UP001596512"/>
    </source>
</evidence>
<dbReference type="InterPro" id="IPR001387">
    <property type="entry name" value="Cro/C1-type_HTH"/>
</dbReference>
<gene>
    <name evidence="2" type="ORF">ACFQV2_10820</name>
</gene>
<proteinExistence type="predicted"/>
<organism evidence="2 3">
    <name type="scientific">Actinokineospora soli</name>
    <dbReference type="NCBI Taxonomy" id="1048753"/>
    <lineage>
        <taxon>Bacteria</taxon>
        <taxon>Bacillati</taxon>
        <taxon>Actinomycetota</taxon>
        <taxon>Actinomycetes</taxon>
        <taxon>Pseudonocardiales</taxon>
        <taxon>Pseudonocardiaceae</taxon>
        <taxon>Actinokineospora</taxon>
    </lineage>
</organism>
<dbReference type="Gene3D" id="1.10.260.40">
    <property type="entry name" value="lambda repressor-like DNA-binding domains"/>
    <property type="match status" value="1"/>
</dbReference>
<dbReference type="Pfam" id="PF19054">
    <property type="entry name" value="DUF5753"/>
    <property type="match status" value="1"/>
</dbReference>
<feature type="domain" description="HTH cro/C1-type" evidence="1">
    <location>
        <begin position="18"/>
        <end position="72"/>
    </location>
</feature>
<dbReference type="SMART" id="SM00530">
    <property type="entry name" value="HTH_XRE"/>
    <property type="match status" value="1"/>
</dbReference>
<evidence type="ECO:0000313" key="2">
    <source>
        <dbReference type="EMBL" id="MFC7613975.1"/>
    </source>
</evidence>
<evidence type="ECO:0000259" key="1">
    <source>
        <dbReference type="PROSITE" id="PS50943"/>
    </source>
</evidence>
<accession>A0ABW2TLR3</accession>
<dbReference type="CDD" id="cd00093">
    <property type="entry name" value="HTH_XRE"/>
    <property type="match status" value="1"/>
</dbReference>
<dbReference type="InterPro" id="IPR043917">
    <property type="entry name" value="DUF5753"/>
</dbReference>
<dbReference type="EMBL" id="JBHTEY010000004">
    <property type="protein sequence ID" value="MFC7613975.1"/>
    <property type="molecule type" value="Genomic_DNA"/>
</dbReference>
<keyword evidence="3" id="KW-1185">Reference proteome</keyword>
<dbReference type="SUPFAM" id="SSF47413">
    <property type="entry name" value="lambda repressor-like DNA-binding domains"/>
    <property type="match status" value="1"/>
</dbReference>
<dbReference type="PROSITE" id="PS50943">
    <property type="entry name" value="HTH_CROC1"/>
    <property type="match status" value="1"/>
</dbReference>
<name>A0ABW2TLR3_9PSEU</name>
<dbReference type="Pfam" id="PF13560">
    <property type="entry name" value="HTH_31"/>
    <property type="match status" value="1"/>
</dbReference>
<comment type="caution">
    <text evidence="2">The sequence shown here is derived from an EMBL/GenBank/DDBJ whole genome shotgun (WGS) entry which is preliminary data.</text>
</comment>
<reference evidence="3" key="1">
    <citation type="journal article" date="2019" name="Int. J. Syst. Evol. Microbiol.">
        <title>The Global Catalogue of Microorganisms (GCM) 10K type strain sequencing project: providing services to taxonomists for standard genome sequencing and annotation.</title>
        <authorList>
            <consortium name="The Broad Institute Genomics Platform"/>
            <consortium name="The Broad Institute Genome Sequencing Center for Infectious Disease"/>
            <person name="Wu L."/>
            <person name="Ma J."/>
        </authorList>
    </citation>
    <scope>NUCLEOTIDE SEQUENCE [LARGE SCALE GENOMIC DNA]</scope>
    <source>
        <strain evidence="3">JCM 17695</strain>
    </source>
</reference>
<dbReference type="InterPro" id="IPR010982">
    <property type="entry name" value="Lambda_DNA-bd_dom_sf"/>
</dbReference>